<dbReference type="InterPro" id="IPR007038">
    <property type="entry name" value="HupE_UreJ"/>
</dbReference>
<keyword evidence="1" id="KW-0812">Transmembrane</keyword>
<feature type="transmembrane region" description="Helical" evidence="1">
    <location>
        <begin position="68"/>
        <end position="88"/>
    </location>
</feature>
<dbReference type="EMBL" id="BAABGJ010000080">
    <property type="protein sequence ID" value="GAA4355997.1"/>
    <property type="molecule type" value="Genomic_DNA"/>
</dbReference>
<keyword evidence="3" id="KW-1185">Reference proteome</keyword>
<feature type="transmembrane region" description="Helical" evidence="1">
    <location>
        <begin position="34"/>
        <end position="56"/>
    </location>
</feature>
<dbReference type="Proteomes" id="UP001500975">
    <property type="component" value="Unassembled WGS sequence"/>
</dbReference>
<protein>
    <submittedName>
        <fullName evidence="2">HupE/UreJ family protein</fullName>
    </submittedName>
</protein>
<keyword evidence="1" id="KW-1133">Transmembrane helix</keyword>
<dbReference type="RefSeq" id="WP_345541223.1">
    <property type="nucleotide sequence ID" value="NZ_BAABGJ010000080.1"/>
</dbReference>
<dbReference type="PIRSF" id="PIRSF016919">
    <property type="entry name" value="HupE_UreJ"/>
    <property type="match status" value="1"/>
</dbReference>
<gene>
    <name evidence="2" type="ORF">GCM10023165_48670</name>
</gene>
<evidence type="ECO:0000313" key="3">
    <source>
        <dbReference type="Proteomes" id="UP001500975"/>
    </source>
</evidence>
<evidence type="ECO:0000313" key="2">
    <source>
        <dbReference type="EMBL" id="GAA4355997.1"/>
    </source>
</evidence>
<accession>A0ABP8ICD0</accession>
<feature type="transmembrane region" description="Helical" evidence="1">
    <location>
        <begin position="100"/>
        <end position="122"/>
    </location>
</feature>
<sequence length="187" mass="19805">MQRFRAGSTRLICLAACVPQLALAHGDFRAGGVVSGFLHPILGVDHLSCMVLLGALSTLGSRFDLMRVPAAFVITASVGTVWGFQLGVPSWTEPAVQVSAVLLAGLLFHVFLCRLLLIPSALAFGMLHGMAHGAELTRAAQPVAYGVGFVLATISLHVLGIGLAEGMKERQAQIRGAVGRLRQQLRR</sequence>
<feature type="transmembrane region" description="Helical" evidence="1">
    <location>
        <begin position="143"/>
        <end position="164"/>
    </location>
</feature>
<organism evidence="2 3">
    <name type="scientific">Variovorax defluvii</name>
    <dbReference type="NCBI Taxonomy" id="913761"/>
    <lineage>
        <taxon>Bacteria</taxon>
        <taxon>Pseudomonadati</taxon>
        <taxon>Pseudomonadota</taxon>
        <taxon>Betaproteobacteria</taxon>
        <taxon>Burkholderiales</taxon>
        <taxon>Comamonadaceae</taxon>
        <taxon>Variovorax</taxon>
    </lineage>
</organism>
<comment type="caution">
    <text evidence="2">The sequence shown here is derived from an EMBL/GenBank/DDBJ whole genome shotgun (WGS) entry which is preliminary data.</text>
</comment>
<evidence type="ECO:0000256" key="1">
    <source>
        <dbReference type="SAM" id="Phobius"/>
    </source>
</evidence>
<dbReference type="Pfam" id="PF04955">
    <property type="entry name" value="HupE_UreJ"/>
    <property type="match status" value="1"/>
</dbReference>
<reference evidence="3" key="1">
    <citation type="journal article" date="2019" name="Int. J. Syst. Evol. Microbiol.">
        <title>The Global Catalogue of Microorganisms (GCM) 10K type strain sequencing project: providing services to taxonomists for standard genome sequencing and annotation.</title>
        <authorList>
            <consortium name="The Broad Institute Genomics Platform"/>
            <consortium name="The Broad Institute Genome Sequencing Center for Infectious Disease"/>
            <person name="Wu L."/>
            <person name="Ma J."/>
        </authorList>
    </citation>
    <scope>NUCLEOTIDE SEQUENCE [LARGE SCALE GENOMIC DNA]</scope>
    <source>
        <strain evidence="3">JCM 17804</strain>
    </source>
</reference>
<keyword evidence="1" id="KW-0472">Membrane</keyword>
<name>A0ABP8ICD0_9BURK</name>
<proteinExistence type="predicted"/>